<dbReference type="GO" id="GO:0005737">
    <property type="term" value="C:cytoplasm"/>
    <property type="evidence" value="ECO:0007669"/>
    <property type="project" value="UniProtKB-SubCell"/>
</dbReference>
<dbReference type="HAMAP" id="MF_00047">
    <property type="entry name" value="Dala_Dala_lig"/>
    <property type="match status" value="1"/>
</dbReference>
<evidence type="ECO:0000256" key="7">
    <source>
        <dbReference type="ARBA" id="ARBA00022960"/>
    </source>
</evidence>
<reference evidence="15 16" key="1">
    <citation type="submission" date="2017-09" db="EMBL/GenBank/DDBJ databases">
        <title>Depth-based differentiation of microbial function through sediment-hosted aquifers and enrichment of novel symbionts in the deep terrestrial subsurface.</title>
        <authorList>
            <person name="Probst A.J."/>
            <person name="Ladd B."/>
            <person name="Jarett J.K."/>
            <person name="Geller-Mcgrath D.E."/>
            <person name="Sieber C.M."/>
            <person name="Emerson J.B."/>
            <person name="Anantharaman K."/>
            <person name="Thomas B.C."/>
            <person name="Malmstrom R."/>
            <person name="Stieglmeier M."/>
            <person name="Klingl A."/>
            <person name="Woyke T."/>
            <person name="Ryan C.M."/>
            <person name="Banfield J.F."/>
        </authorList>
    </citation>
    <scope>NUCLEOTIDE SEQUENCE [LARGE SCALE GENOMIC DNA]</scope>
    <source>
        <strain evidence="15">CG22_combo_CG10-13_8_21_14_all_37_9</strain>
    </source>
</reference>
<evidence type="ECO:0000256" key="10">
    <source>
        <dbReference type="HAMAP-Rule" id="MF_00047"/>
    </source>
</evidence>
<dbReference type="PANTHER" id="PTHR23132:SF23">
    <property type="entry name" value="D-ALANINE--D-ALANINE LIGASE B"/>
    <property type="match status" value="1"/>
</dbReference>
<comment type="similarity">
    <text evidence="2 10">Belongs to the D-alanine--D-alanine ligase family.</text>
</comment>
<proteinExistence type="inferred from homology"/>
<dbReference type="UniPathway" id="UPA00219"/>
<dbReference type="GO" id="GO:0008360">
    <property type="term" value="P:regulation of cell shape"/>
    <property type="evidence" value="ECO:0007669"/>
    <property type="project" value="UniProtKB-KW"/>
</dbReference>
<keyword evidence="6 13" id="KW-0067">ATP-binding</keyword>
<dbReference type="GO" id="GO:0009252">
    <property type="term" value="P:peptidoglycan biosynthetic process"/>
    <property type="evidence" value="ECO:0007669"/>
    <property type="project" value="UniProtKB-UniRule"/>
</dbReference>
<dbReference type="Pfam" id="PF07478">
    <property type="entry name" value="Dala_Dala_lig_C"/>
    <property type="match status" value="1"/>
</dbReference>
<dbReference type="EC" id="6.3.2.4" evidence="10"/>
<dbReference type="Gene3D" id="3.30.1490.20">
    <property type="entry name" value="ATP-grasp fold, A domain"/>
    <property type="match status" value="1"/>
</dbReference>
<organism evidence="15 16">
    <name type="scientific">Candidatus Vogelbacteria bacterium CG22_combo_CG10-13_8_21_14_all_37_9</name>
    <dbReference type="NCBI Taxonomy" id="1975046"/>
    <lineage>
        <taxon>Bacteria</taxon>
        <taxon>Candidatus Vogeliibacteriota</taxon>
    </lineage>
</organism>
<feature type="active site" evidence="11">
    <location>
        <position position="156"/>
    </location>
</feature>
<dbReference type="Proteomes" id="UP000229334">
    <property type="component" value="Unassembled WGS sequence"/>
</dbReference>
<accession>A0A2H0BKZ3</accession>
<comment type="caution">
    <text evidence="15">The sequence shown here is derived from an EMBL/GenBank/DDBJ whole genome shotgun (WGS) entry which is preliminary data.</text>
</comment>
<dbReference type="EMBL" id="PCSX01000013">
    <property type="protein sequence ID" value="PIP58342.1"/>
    <property type="molecule type" value="Genomic_DNA"/>
</dbReference>
<evidence type="ECO:0000313" key="16">
    <source>
        <dbReference type="Proteomes" id="UP000229334"/>
    </source>
</evidence>
<dbReference type="PIRSF" id="PIRSF039102">
    <property type="entry name" value="Ddl/VanB"/>
    <property type="match status" value="1"/>
</dbReference>
<keyword evidence="4 10" id="KW-0436">Ligase</keyword>
<evidence type="ECO:0000313" key="15">
    <source>
        <dbReference type="EMBL" id="PIP58342.1"/>
    </source>
</evidence>
<dbReference type="SUPFAM" id="SSF52440">
    <property type="entry name" value="PreATP-grasp domain"/>
    <property type="match status" value="1"/>
</dbReference>
<keyword evidence="9 10" id="KW-0961">Cell wall biogenesis/degradation</keyword>
<protein>
    <recommendedName>
        <fullName evidence="10">D-alanine--D-alanine ligase</fullName>
        <ecNumber evidence="10">6.3.2.4</ecNumber>
    </recommendedName>
    <alternativeName>
        <fullName evidence="10">D-Ala-D-Ala ligase</fullName>
    </alternativeName>
    <alternativeName>
        <fullName evidence="10">D-alanylalanine synthetase</fullName>
    </alternativeName>
</protein>
<feature type="binding site" evidence="12">
    <location>
        <position position="269"/>
    </location>
    <ligand>
        <name>Mg(2+)</name>
        <dbReference type="ChEBI" id="CHEBI:18420"/>
        <label>1</label>
    </ligand>
</feature>
<dbReference type="NCBIfam" id="NF002378">
    <property type="entry name" value="PRK01372.1"/>
    <property type="match status" value="1"/>
</dbReference>
<dbReference type="InterPro" id="IPR005905">
    <property type="entry name" value="D_ala_D_ala"/>
</dbReference>
<dbReference type="InterPro" id="IPR000291">
    <property type="entry name" value="D-Ala_lig_Van_CS"/>
</dbReference>
<keyword evidence="12" id="KW-0479">Metal-binding</keyword>
<evidence type="ECO:0000256" key="5">
    <source>
        <dbReference type="ARBA" id="ARBA00022741"/>
    </source>
</evidence>
<evidence type="ECO:0000256" key="11">
    <source>
        <dbReference type="PIRSR" id="PIRSR039102-1"/>
    </source>
</evidence>
<dbReference type="NCBIfam" id="TIGR01205">
    <property type="entry name" value="D_ala_D_alaTIGR"/>
    <property type="match status" value="1"/>
</dbReference>
<feature type="binding site" evidence="12">
    <location>
        <position position="281"/>
    </location>
    <ligand>
        <name>Mg(2+)</name>
        <dbReference type="ChEBI" id="CHEBI:18420"/>
        <label>1</label>
    </ligand>
</feature>
<dbReference type="SUPFAM" id="SSF56059">
    <property type="entry name" value="Glutathione synthetase ATP-binding domain-like"/>
    <property type="match status" value="1"/>
</dbReference>
<feature type="active site" evidence="11">
    <location>
        <position position="15"/>
    </location>
</feature>
<dbReference type="PROSITE" id="PS00844">
    <property type="entry name" value="DALA_DALA_LIGASE_2"/>
    <property type="match status" value="1"/>
</dbReference>
<keyword evidence="8 10" id="KW-0573">Peptidoglycan synthesis</keyword>
<dbReference type="Gene3D" id="3.30.470.20">
    <property type="entry name" value="ATP-grasp fold, B domain"/>
    <property type="match status" value="1"/>
</dbReference>
<evidence type="ECO:0000256" key="12">
    <source>
        <dbReference type="PIRSR" id="PIRSR039102-3"/>
    </source>
</evidence>
<keyword evidence="3 10" id="KW-0963">Cytoplasm</keyword>
<comment type="function">
    <text evidence="10">Cell wall formation.</text>
</comment>
<keyword evidence="7 10" id="KW-0133">Cell shape</keyword>
<dbReference type="InterPro" id="IPR016185">
    <property type="entry name" value="PreATP-grasp_dom_sf"/>
</dbReference>
<dbReference type="GO" id="GO:0071555">
    <property type="term" value="P:cell wall organization"/>
    <property type="evidence" value="ECO:0007669"/>
    <property type="project" value="UniProtKB-KW"/>
</dbReference>
<feature type="active site" evidence="11">
    <location>
        <position position="292"/>
    </location>
</feature>
<name>A0A2H0BKZ3_9BACT</name>
<evidence type="ECO:0000256" key="4">
    <source>
        <dbReference type="ARBA" id="ARBA00022598"/>
    </source>
</evidence>
<dbReference type="InterPro" id="IPR013815">
    <property type="entry name" value="ATP_grasp_subdomain_1"/>
</dbReference>
<dbReference type="GO" id="GO:0008716">
    <property type="term" value="F:D-alanine-D-alanine ligase activity"/>
    <property type="evidence" value="ECO:0007669"/>
    <property type="project" value="UniProtKB-UniRule"/>
</dbReference>
<dbReference type="InterPro" id="IPR011095">
    <property type="entry name" value="Dala_Dala_lig_C"/>
</dbReference>
<comment type="subcellular location">
    <subcellularLocation>
        <location evidence="1 10">Cytoplasm</location>
    </subcellularLocation>
</comment>
<evidence type="ECO:0000256" key="8">
    <source>
        <dbReference type="ARBA" id="ARBA00022984"/>
    </source>
</evidence>
<keyword evidence="12" id="KW-0464">Manganese</keyword>
<evidence type="ECO:0000256" key="1">
    <source>
        <dbReference type="ARBA" id="ARBA00004496"/>
    </source>
</evidence>
<feature type="domain" description="ATP-grasp" evidence="14">
    <location>
        <begin position="110"/>
        <end position="314"/>
    </location>
</feature>
<keyword evidence="12" id="KW-0460">Magnesium</keyword>
<comment type="cofactor">
    <cofactor evidence="12">
        <name>Mg(2+)</name>
        <dbReference type="ChEBI" id="CHEBI:18420"/>
    </cofactor>
    <cofactor evidence="12">
        <name>Mn(2+)</name>
        <dbReference type="ChEBI" id="CHEBI:29035"/>
    </cofactor>
    <text evidence="12">Binds 2 magnesium or manganese ions per subunit.</text>
</comment>
<evidence type="ECO:0000256" key="3">
    <source>
        <dbReference type="ARBA" id="ARBA00022490"/>
    </source>
</evidence>
<feature type="binding site" evidence="12">
    <location>
        <position position="281"/>
    </location>
    <ligand>
        <name>Mg(2+)</name>
        <dbReference type="ChEBI" id="CHEBI:18420"/>
        <label>2</label>
    </ligand>
</feature>
<feature type="binding site" evidence="12">
    <location>
        <position position="283"/>
    </location>
    <ligand>
        <name>Mg(2+)</name>
        <dbReference type="ChEBI" id="CHEBI:18420"/>
        <label>2</label>
    </ligand>
</feature>
<gene>
    <name evidence="10" type="primary">ddl</name>
    <name evidence="15" type="ORF">COX02_00755</name>
</gene>
<keyword evidence="5 13" id="KW-0547">Nucleotide-binding</keyword>
<dbReference type="Gene3D" id="3.40.50.20">
    <property type="match status" value="1"/>
</dbReference>
<dbReference type="PROSITE" id="PS50975">
    <property type="entry name" value="ATP_GRASP"/>
    <property type="match status" value="1"/>
</dbReference>
<evidence type="ECO:0000256" key="13">
    <source>
        <dbReference type="PROSITE-ProRule" id="PRU00409"/>
    </source>
</evidence>
<evidence type="ECO:0000256" key="2">
    <source>
        <dbReference type="ARBA" id="ARBA00010871"/>
    </source>
</evidence>
<sequence length="318" mass="34806">MAIRAGILRGGPSAEYEVSLKTGEAVLNHLPTDKYLGRDIFIDKAGQWHLEGRPVDLATVAQSVDVIFNALHGEFGEDGQVQKILDQFSLPYTGSGHLASALAMNKTLAKAKFKTAGLRTPVGLEIRQGENTSKITEKIFQTISPPWIVKPVNRGSSVGLSLARTLNELAQAIEACFTISDLVLVEEYIRGREATCGVVEGLRGQDLYSLFPIEIIRPKGKLFDYQAKYNGETKEICPGLFSPAEKQELERQAKLAHQVLGLRHYSRSDFIVTPRGIYLLETNSLPGLTEQSLLPKALASAGISYPDFLDHLLSLAST</sequence>
<dbReference type="InterPro" id="IPR011127">
    <property type="entry name" value="Dala_Dala_lig_N"/>
</dbReference>
<comment type="pathway">
    <text evidence="10">Cell wall biogenesis; peptidoglycan biosynthesis.</text>
</comment>
<dbReference type="Pfam" id="PF01820">
    <property type="entry name" value="Dala_Dala_lig_N"/>
    <property type="match status" value="1"/>
</dbReference>
<dbReference type="GO" id="GO:0046872">
    <property type="term" value="F:metal ion binding"/>
    <property type="evidence" value="ECO:0007669"/>
    <property type="project" value="UniProtKB-KW"/>
</dbReference>
<evidence type="ECO:0000259" key="14">
    <source>
        <dbReference type="PROSITE" id="PS50975"/>
    </source>
</evidence>
<dbReference type="AlphaFoldDB" id="A0A2H0BKZ3"/>
<dbReference type="InterPro" id="IPR011761">
    <property type="entry name" value="ATP-grasp"/>
</dbReference>
<dbReference type="PANTHER" id="PTHR23132">
    <property type="entry name" value="D-ALANINE--D-ALANINE LIGASE"/>
    <property type="match status" value="1"/>
</dbReference>
<evidence type="ECO:0000256" key="9">
    <source>
        <dbReference type="ARBA" id="ARBA00023316"/>
    </source>
</evidence>
<evidence type="ECO:0000256" key="6">
    <source>
        <dbReference type="ARBA" id="ARBA00022840"/>
    </source>
</evidence>
<comment type="catalytic activity">
    <reaction evidence="10">
        <text>2 D-alanine + ATP = D-alanyl-D-alanine + ADP + phosphate + H(+)</text>
        <dbReference type="Rhea" id="RHEA:11224"/>
        <dbReference type="ChEBI" id="CHEBI:15378"/>
        <dbReference type="ChEBI" id="CHEBI:30616"/>
        <dbReference type="ChEBI" id="CHEBI:43474"/>
        <dbReference type="ChEBI" id="CHEBI:57416"/>
        <dbReference type="ChEBI" id="CHEBI:57822"/>
        <dbReference type="ChEBI" id="CHEBI:456216"/>
        <dbReference type="EC" id="6.3.2.4"/>
    </reaction>
</comment>
<dbReference type="GO" id="GO:0005524">
    <property type="term" value="F:ATP binding"/>
    <property type="evidence" value="ECO:0007669"/>
    <property type="project" value="UniProtKB-UniRule"/>
</dbReference>